<comment type="caution">
    <text evidence="1">The sequence shown here is derived from an EMBL/GenBank/DDBJ whole genome shotgun (WGS) entry which is preliminary data.</text>
</comment>
<evidence type="ECO:0000313" key="2">
    <source>
        <dbReference type="Proteomes" id="UP000233435"/>
    </source>
</evidence>
<keyword evidence="1" id="KW-0808">Transferase</keyword>
<dbReference type="RefSeq" id="WP_106660817.1">
    <property type="nucleotide sequence ID" value="NZ_PJEO01000054.1"/>
</dbReference>
<keyword evidence="2" id="KW-1185">Reference proteome</keyword>
<dbReference type="PANTHER" id="PTHR36529">
    <property type="entry name" value="SLL1095 PROTEIN"/>
    <property type="match status" value="1"/>
</dbReference>
<dbReference type="Gene3D" id="3.90.550.10">
    <property type="entry name" value="Spore Coat Polysaccharide Biosynthesis Protein SpsA, Chain A"/>
    <property type="match status" value="1"/>
</dbReference>
<sequence>MSILINNDNTDNPDMVDDFHFPTSKNALIIFIRNPELGKCKTRLAETIGNEAALKIYKQLLLHTSDVTKSITADRFVFYSEAIQKNDIWEDAIFRKKLQSEGDLGVKMETAFLELFQMGYEKAIIIGSDLFDLKPLHINSAYQALNTHEVVIGPAKDGGYYLLGLSKMNESLFKNKPWSTSNLLEETLNELRENNIKFTTLETLNDIDTYEDLIA</sequence>
<protein>
    <submittedName>
        <fullName evidence="1">Glycosyltransferase</fullName>
    </submittedName>
</protein>
<dbReference type="AlphaFoldDB" id="A0A2N3HG24"/>
<dbReference type="InterPro" id="IPR029044">
    <property type="entry name" value="Nucleotide-diphossugar_trans"/>
</dbReference>
<reference evidence="1 2" key="1">
    <citation type="submission" date="2017-12" db="EMBL/GenBank/DDBJ databases">
        <title>Confluentibacter flavum sp. nov., isolated from the saline lake.</title>
        <authorList>
            <person name="Yu L."/>
        </authorList>
    </citation>
    <scope>NUCLEOTIDE SEQUENCE [LARGE SCALE GENOMIC DNA]</scope>
    <source>
        <strain evidence="1 2">3B</strain>
    </source>
</reference>
<dbReference type="Pfam" id="PF09837">
    <property type="entry name" value="DUF2064"/>
    <property type="match status" value="1"/>
</dbReference>
<dbReference type="PANTHER" id="PTHR36529:SF1">
    <property type="entry name" value="GLYCOSYLTRANSFERASE"/>
    <property type="match status" value="1"/>
</dbReference>
<dbReference type="OrthoDB" id="9798250at2"/>
<accession>A0A2N3HG24</accession>
<name>A0A2N3HG24_9FLAO</name>
<gene>
    <name evidence="1" type="ORF">CSW08_15670</name>
</gene>
<dbReference type="InterPro" id="IPR018641">
    <property type="entry name" value="Trfase_1_rSAM/seldom-assoc"/>
</dbReference>
<dbReference type="NCBIfam" id="TIGR04282">
    <property type="entry name" value="glyco_like_cofC"/>
    <property type="match status" value="1"/>
</dbReference>
<proteinExistence type="predicted"/>
<evidence type="ECO:0000313" key="1">
    <source>
        <dbReference type="EMBL" id="PKQ43863.1"/>
    </source>
</evidence>
<dbReference type="Proteomes" id="UP000233435">
    <property type="component" value="Unassembled WGS sequence"/>
</dbReference>
<dbReference type="EMBL" id="PJEO01000054">
    <property type="protein sequence ID" value="PKQ43863.1"/>
    <property type="molecule type" value="Genomic_DNA"/>
</dbReference>
<dbReference type="SUPFAM" id="SSF53448">
    <property type="entry name" value="Nucleotide-diphospho-sugar transferases"/>
    <property type="match status" value="1"/>
</dbReference>
<organism evidence="1 2">
    <name type="scientific">Confluentibacter flavum</name>
    <dbReference type="NCBI Taxonomy" id="1909700"/>
    <lineage>
        <taxon>Bacteria</taxon>
        <taxon>Pseudomonadati</taxon>
        <taxon>Bacteroidota</taxon>
        <taxon>Flavobacteriia</taxon>
        <taxon>Flavobacteriales</taxon>
        <taxon>Flavobacteriaceae</taxon>
        <taxon>Confluentibacter</taxon>
    </lineage>
</organism>
<dbReference type="GO" id="GO:0016740">
    <property type="term" value="F:transferase activity"/>
    <property type="evidence" value="ECO:0007669"/>
    <property type="project" value="UniProtKB-KW"/>
</dbReference>